<evidence type="ECO:0008006" key="3">
    <source>
        <dbReference type="Google" id="ProtNLM"/>
    </source>
</evidence>
<gene>
    <name evidence="1" type="ORF">U0035_15330</name>
</gene>
<sequence>MKKLIIPATIIAAGITAFVACKKDKNDTPVIAPPETIKAQSVTPSLIYMMNGFTGVNIFPLISSEDVLAQSPDFIYGAQPDGAGFMRNPDGEGYIMLNNHEINQSVSRVYLDRNLKPVKGDYIIDYTGGAKRLCSATLATTEEHGFGPMFLTAQESGEESMIIGINPLAAAADKGRTDRTLPALGKASMENAVPLPKAAYPGKTVVFMGEDQSWATGHMSAGQLVMYVSNTVGDLQNGKLYAVKRKDNNQVEMDILKGQSYDVEFVEIPNAKNETGAKINTLANDLKAIRFSRVEDIDYRKGNAQNNREVYFTATGQSPDKINPQAGYTMWGRVYKIVLDSADPTKGKIEVIAEGDSNPGNDLINPDNLCVTENYVYIQEDGDSYYTAAKHDSYIWQYSIANKTYKPFLNMDHKRDDAAWVSRFYQNTERRLGCWEFGAMVDISNEIGVSNTFILNIHPHTWQNNEFVNPDGGGSTNKEGGQTVILTNVPR</sequence>
<dbReference type="InterPro" id="IPR008557">
    <property type="entry name" value="PhoX"/>
</dbReference>
<accession>A0ABZ0W298</accession>
<protein>
    <recommendedName>
        <fullName evidence="3">DUF839 domain-containing protein</fullName>
    </recommendedName>
</protein>
<keyword evidence="2" id="KW-1185">Reference proteome</keyword>
<dbReference type="Pfam" id="PF05787">
    <property type="entry name" value="PhoX"/>
    <property type="match status" value="1"/>
</dbReference>
<evidence type="ECO:0000313" key="2">
    <source>
        <dbReference type="Proteomes" id="UP001325680"/>
    </source>
</evidence>
<name>A0ABZ0W298_9BACT</name>
<dbReference type="RefSeq" id="WP_114791863.1">
    <property type="nucleotide sequence ID" value="NZ_CP139960.1"/>
</dbReference>
<evidence type="ECO:0000313" key="1">
    <source>
        <dbReference type="EMBL" id="WQD37044.1"/>
    </source>
</evidence>
<dbReference type="Proteomes" id="UP001325680">
    <property type="component" value="Chromosome"/>
</dbReference>
<dbReference type="EMBL" id="CP139960">
    <property type="protein sequence ID" value="WQD37044.1"/>
    <property type="molecule type" value="Genomic_DNA"/>
</dbReference>
<proteinExistence type="predicted"/>
<organism evidence="1 2">
    <name type="scientific">Niabella yanshanensis</name>
    <dbReference type="NCBI Taxonomy" id="577386"/>
    <lineage>
        <taxon>Bacteria</taxon>
        <taxon>Pseudomonadati</taxon>
        <taxon>Bacteroidota</taxon>
        <taxon>Chitinophagia</taxon>
        <taxon>Chitinophagales</taxon>
        <taxon>Chitinophagaceae</taxon>
        <taxon>Niabella</taxon>
    </lineage>
</organism>
<reference evidence="1 2" key="1">
    <citation type="submission" date="2023-12" db="EMBL/GenBank/DDBJ databases">
        <title>Genome sequencing and assembly of bacterial species from a model synthetic community.</title>
        <authorList>
            <person name="Hogle S.L."/>
        </authorList>
    </citation>
    <scope>NUCLEOTIDE SEQUENCE [LARGE SCALE GENOMIC DNA]</scope>
    <source>
        <strain evidence="1 2">HAMBI_3031</strain>
    </source>
</reference>
<dbReference type="PROSITE" id="PS51257">
    <property type="entry name" value="PROKAR_LIPOPROTEIN"/>
    <property type="match status" value="1"/>
</dbReference>